<feature type="domain" description="Class II aldolase/adducin N-terminal" evidence="3">
    <location>
        <begin position="12"/>
        <end position="203"/>
    </location>
</feature>
<accession>A0A9P5ADS6</accession>
<evidence type="ECO:0000313" key="5">
    <source>
        <dbReference type="Proteomes" id="UP000730481"/>
    </source>
</evidence>
<dbReference type="GO" id="GO:0046872">
    <property type="term" value="F:metal ion binding"/>
    <property type="evidence" value="ECO:0007669"/>
    <property type="project" value="UniProtKB-KW"/>
</dbReference>
<dbReference type="Pfam" id="PF00596">
    <property type="entry name" value="Aldolase_II"/>
    <property type="match status" value="1"/>
</dbReference>
<protein>
    <submittedName>
        <fullName evidence="4">Class II Aldolase and Adducin domain protein</fullName>
    </submittedName>
</protein>
<evidence type="ECO:0000313" key="4">
    <source>
        <dbReference type="EMBL" id="KAF4336951.1"/>
    </source>
</evidence>
<dbReference type="AlphaFoldDB" id="A0A9P5ADS6"/>
<dbReference type="InterPro" id="IPR036409">
    <property type="entry name" value="Aldolase_II/adducin_N_sf"/>
</dbReference>
<proteinExistence type="predicted"/>
<dbReference type="GO" id="GO:0019323">
    <property type="term" value="P:pentose catabolic process"/>
    <property type="evidence" value="ECO:0007669"/>
    <property type="project" value="TreeGrafter"/>
</dbReference>
<keyword evidence="2" id="KW-0456">Lyase</keyword>
<name>A0A9P5ADS6_9HYPO</name>
<keyword evidence="1" id="KW-0479">Metal-binding</keyword>
<gene>
    <name evidence="4" type="ORF">FBEOM_9175</name>
</gene>
<reference evidence="4" key="2">
    <citation type="submission" date="2020-02" db="EMBL/GenBank/DDBJ databases">
        <title>Identification and distribution of gene clusters putatively required for synthesis of sphingolipid metabolism inhibitors in phylogenetically diverse species of the filamentous fungus Fusarium.</title>
        <authorList>
            <person name="Kim H.-S."/>
            <person name="Busman M."/>
            <person name="Brown D.W."/>
            <person name="Divon H."/>
            <person name="Uhlig S."/>
            <person name="Proctor R.H."/>
        </authorList>
    </citation>
    <scope>NUCLEOTIDE SEQUENCE</scope>
    <source>
        <strain evidence="4">NRRL 25174</strain>
    </source>
</reference>
<dbReference type="EMBL" id="PVQB02000455">
    <property type="protein sequence ID" value="KAF4336951.1"/>
    <property type="molecule type" value="Genomic_DNA"/>
</dbReference>
<evidence type="ECO:0000256" key="1">
    <source>
        <dbReference type="ARBA" id="ARBA00022723"/>
    </source>
</evidence>
<sequence length="249" mass="27813">MEPNESLHLCYRKFIDGCHILHLNQVLDAYGHLSFRHPLRSDVFIMSHSVAPGLVSSSTDLIAYRVDDAEPVEETSHKGYEERRIHSEIYKRHLHVHAVVHSHSEAVVPYAISGVPLKACYHMAAFLGSQGAAVFDIAKHRDPSQEADMLVRNAQTGEALAKTFDNNNNVTLMRGHGFTVVADSIEVAVMWATYTQTNARIQTTAIALQSSYTSAGSEMGLTYLSNEECSVAQEMTKRTCQRPWKLWKA</sequence>
<comment type="caution">
    <text evidence="4">The sequence shown here is derived from an EMBL/GenBank/DDBJ whole genome shotgun (WGS) entry which is preliminary data.</text>
</comment>
<dbReference type="InterPro" id="IPR001303">
    <property type="entry name" value="Aldolase_II/adducin_N"/>
</dbReference>
<dbReference type="SUPFAM" id="SSF53639">
    <property type="entry name" value="AraD/HMP-PK domain-like"/>
    <property type="match status" value="1"/>
</dbReference>
<dbReference type="OrthoDB" id="2932980at2759"/>
<dbReference type="PANTHER" id="PTHR22789">
    <property type="entry name" value="FUCULOSE PHOSPHATE ALDOLASE"/>
    <property type="match status" value="1"/>
</dbReference>
<dbReference type="PANTHER" id="PTHR22789:SF0">
    <property type="entry name" value="3-OXO-TETRONATE 4-PHOSPHATE DECARBOXYLASE-RELATED"/>
    <property type="match status" value="1"/>
</dbReference>
<dbReference type="GO" id="GO:0005829">
    <property type="term" value="C:cytosol"/>
    <property type="evidence" value="ECO:0007669"/>
    <property type="project" value="TreeGrafter"/>
</dbReference>
<dbReference type="InterPro" id="IPR050197">
    <property type="entry name" value="Aldolase_class_II_sugar_metab"/>
</dbReference>
<keyword evidence="5" id="KW-1185">Reference proteome</keyword>
<reference evidence="4" key="1">
    <citation type="journal article" date="2017" name="Mycologia">
        <title>Fusarium algeriense, sp. nov., a novel toxigenic crown rot pathogen of durum wheat from Algeria is nested in the Fusarium burgessii species complex.</title>
        <authorList>
            <person name="Laraba I."/>
            <person name="Keddad A."/>
            <person name="Boureghda H."/>
            <person name="Abdallah N."/>
            <person name="Vaughan M.M."/>
            <person name="Proctor R.H."/>
            <person name="Busman M."/>
            <person name="O'Donnell K."/>
        </authorList>
    </citation>
    <scope>NUCLEOTIDE SEQUENCE</scope>
    <source>
        <strain evidence="4">NRRL 25174</strain>
    </source>
</reference>
<evidence type="ECO:0000259" key="3">
    <source>
        <dbReference type="SMART" id="SM01007"/>
    </source>
</evidence>
<dbReference type="Gene3D" id="3.40.225.10">
    <property type="entry name" value="Class II aldolase/adducin N-terminal domain"/>
    <property type="match status" value="1"/>
</dbReference>
<organism evidence="4 5">
    <name type="scientific">Fusarium beomiforme</name>
    <dbReference type="NCBI Taxonomy" id="44412"/>
    <lineage>
        <taxon>Eukaryota</taxon>
        <taxon>Fungi</taxon>
        <taxon>Dikarya</taxon>
        <taxon>Ascomycota</taxon>
        <taxon>Pezizomycotina</taxon>
        <taxon>Sordariomycetes</taxon>
        <taxon>Hypocreomycetidae</taxon>
        <taxon>Hypocreales</taxon>
        <taxon>Nectriaceae</taxon>
        <taxon>Fusarium</taxon>
        <taxon>Fusarium burgessii species complex</taxon>
    </lineage>
</organism>
<dbReference type="Proteomes" id="UP000730481">
    <property type="component" value="Unassembled WGS sequence"/>
</dbReference>
<dbReference type="SMART" id="SM01007">
    <property type="entry name" value="Aldolase_II"/>
    <property type="match status" value="1"/>
</dbReference>
<evidence type="ECO:0000256" key="2">
    <source>
        <dbReference type="ARBA" id="ARBA00023239"/>
    </source>
</evidence>
<dbReference type="GO" id="GO:0016832">
    <property type="term" value="F:aldehyde-lyase activity"/>
    <property type="evidence" value="ECO:0007669"/>
    <property type="project" value="TreeGrafter"/>
</dbReference>